<dbReference type="KEGG" id="hyh:D3Y59_01405"/>
<gene>
    <name evidence="2" type="ORF">D3Y59_01405</name>
</gene>
<evidence type="ECO:0000259" key="1">
    <source>
        <dbReference type="Pfam" id="PF01636"/>
    </source>
</evidence>
<dbReference type="Gene3D" id="3.90.1200.10">
    <property type="match status" value="1"/>
</dbReference>
<dbReference type="Proteomes" id="UP000262802">
    <property type="component" value="Chromosome"/>
</dbReference>
<dbReference type="InterPro" id="IPR002575">
    <property type="entry name" value="Aminoglycoside_PTrfase"/>
</dbReference>
<dbReference type="OrthoDB" id="9794902at2"/>
<keyword evidence="2" id="KW-0808">Transferase</keyword>
<dbReference type="InterPro" id="IPR011009">
    <property type="entry name" value="Kinase-like_dom_sf"/>
</dbReference>
<proteinExistence type="predicted"/>
<dbReference type="GO" id="GO:0016740">
    <property type="term" value="F:transferase activity"/>
    <property type="evidence" value="ECO:0007669"/>
    <property type="project" value="UniProtKB-KW"/>
</dbReference>
<dbReference type="EMBL" id="CP032317">
    <property type="protein sequence ID" value="AYA35818.1"/>
    <property type="molecule type" value="Genomic_DNA"/>
</dbReference>
<sequence length="418" mass="47119">MCACSIRPWCRRRFQLPFWFRLMHSAAHYCSAAFLEALMQAHAPERAIRVHEVSPLPLDNSASILVVLTAGQTNRPVGHFGLRVTFEAQGELQTRDMVLKLKPPGREVSAMLGSLAQACGGELAAVYPPFATRTGFYHTHQRELQVYAAHGRAALMPTIWGLHHDEAHEVHAILMEYLADVELLNSVMTPAHWTDEHLRAALGALAEWHAAHLQPGHSRTAWPDQPSEAYMQALSPLCQALLHNAATHFPTLYDATNVADLQQAIRAIPEYWAELAKHPKTLIHNDLNPRNTCFRRTALGLQLCAYDWELATYHVPQYDVVELLSFVLDADRYHLRPVYLEFYRQQLQARTGLFGNAEEFNRVAGLAALDFGLHRLGMYLMAHTVSSYPFLPRVVQSYFNTLAQLQPLRAQVPVVQAS</sequence>
<feature type="domain" description="Aminoglycoside phosphotransferase" evidence="1">
    <location>
        <begin position="140"/>
        <end position="344"/>
    </location>
</feature>
<dbReference type="AlphaFoldDB" id="A0A3B7QS54"/>
<dbReference type="SUPFAM" id="SSF56112">
    <property type="entry name" value="Protein kinase-like (PK-like)"/>
    <property type="match status" value="1"/>
</dbReference>
<evidence type="ECO:0000313" key="2">
    <source>
        <dbReference type="EMBL" id="AYA35818.1"/>
    </source>
</evidence>
<dbReference type="Pfam" id="PF01636">
    <property type="entry name" value="APH"/>
    <property type="match status" value="1"/>
</dbReference>
<organism evidence="2 3">
    <name type="scientific">Hymenobacter oligotrophus</name>
    <dbReference type="NCBI Taxonomy" id="2319843"/>
    <lineage>
        <taxon>Bacteria</taxon>
        <taxon>Pseudomonadati</taxon>
        <taxon>Bacteroidota</taxon>
        <taxon>Cytophagia</taxon>
        <taxon>Cytophagales</taxon>
        <taxon>Hymenobacteraceae</taxon>
        <taxon>Hymenobacter</taxon>
    </lineage>
</organism>
<accession>A0A3B7QS54</accession>
<protein>
    <submittedName>
        <fullName evidence="2">Aminoglycoside phosphotransferase family protein</fullName>
    </submittedName>
</protein>
<name>A0A3B7QS54_9BACT</name>
<keyword evidence="3" id="KW-1185">Reference proteome</keyword>
<reference evidence="2 3" key="1">
    <citation type="submission" date="2018-09" db="EMBL/GenBank/DDBJ databases">
        <title>Hymenobacter medium sp. nov., isolated from R2A medium.</title>
        <authorList>
            <person name="Yingchao G."/>
        </authorList>
    </citation>
    <scope>NUCLEOTIDE SEQUENCE [LARGE SCALE GENOMIC DNA]</scope>
    <source>
        <strain evidence="3">sh-6</strain>
    </source>
</reference>
<evidence type="ECO:0000313" key="3">
    <source>
        <dbReference type="Proteomes" id="UP000262802"/>
    </source>
</evidence>